<dbReference type="InterPro" id="IPR036852">
    <property type="entry name" value="Peptidase_S8/S53_dom_sf"/>
</dbReference>
<sequence>MYKLLCLFIICTFPYLILAQHVRTNTPEELIVMLNPGVEMETILSDIPQRSTAFQYKKRLSKSLNIHLIVSNDLASISPQLSQHPAVRAIQKNQVIQWRNQPNDLYYDSQWALDSINAPEAWNYTTGGLSPNGDSIVCAVVDGSFDVNHEDLKDNLWHNHAEIPNNQIDDDQNGFVDDYTGWQVVFNTDRHDYGSISNHGTSVLGIIGAKGNNSSGTTGINWDIRLMLISAHTANEITKISNVIESYSYILDMRRKYNQSNGQAGAFVVSTNSSWGIDFAWAEDHPIWCALYDSMGAVGILSVAATTNTDNDIDRYGDMPCSCGSEYLLGVSESSREDRQVAGYGYQSIDLFAPAESKSTRWSNKYGDFGGTSGAAPHVAGAIALLYSYPNSDWASMIRQSPQKAASLVKSILLNSVDKKETFKKSVSGGRLNLGRAMQQLAEYFERPEQGQLLNLYPSPTSRLLTIKAALANEGRHPVRVYNSIGQPVAIWELENSSPTIRYWHFDVSHLARGMYTVELDTGSKKYSQKFIKY</sequence>
<dbReference type="InterPro" id="IPR015500">
    <property type="entry name" value="Peptidase_S8_subtilisin-rel"/>
</dbReference>
<dbReference type="EMBL" id="AP026867">
    <property type="protein sequence ID" value="BDS13394.1"/>
    <property type="molecule type" value="Genomic_DNA"/>
</dbReference>
<dbReference type="Pfam" id="PF18962">
    <property type="entry name" value="Por_Secre_tail"/>
    <property type="match status" value="1"/>
</dbReference>
<keyword evidence="4 5" id="KW-0720">Serine protease</keyword>
<name>A0A915YHR0_9BACT</name>
<evidence type="ECO:0000256" key="4">
    <source>
        <dbReference type="ARBA" id="ARBA00022825"/>
    </source>
</evidence>
<evidence type="ECO:0000256" key="2">
    <source>
        <dbReference type="ARBA" id="ARBA00022670"/>
    </source>
</evidence>
<dbReference type="PROSITE" id="PS51892">
    <property type="entry name" value="SUBTILASE"/>
    <property type="match status" value="1"/>
</dbReference>
<dbReference type="AlphaFoldDB" id="A0A915YHR0"/>
<dbReference type="KEGG" id="aup:AsAng_0041310"/>
<dbReference type="PANTHER" id="PTHR43399">
    <property type="entry name" value="SUBTILISIN-RELATED"/>
    <property type="match status" value="1"/>
</dbReference>
<accession>A0A915YHR0</accession>
<dbReference type="InterPro" id="IPR000209">
    <property type="entry name" value="Peptidase_S8/S53_dom"/>
</dbReference>
<dbReference type="Pfam" id="PF00082">
    <property type="entry name" value="Peptidase_S8"/>
    <property type="match status" value="1"/>
</dbReference>
<keyword evidence="2 5" id="KW-0645">Protease</keyword>
<dbReference type="InterPro" id="IPR026444">
    <property type="entry name" value="Secre_tail"/>
</dbReference>
<dbReference type="InterPro" id="IPR023828">
    <property type="entry name" value="Peptidase_S8_Ser-AS"/>
</dbReference>
<dbReference type="GO" id="GO:0004252">
    <property type="term" value="F:serine-type endopeptidase activity"/>
    <property type="evidence" value="ECO:0007669"/>
    <property type="project" value="UniProtKB-UniRule"/>
</dbReference>
<dbReference type="Proteomes" id="UP001060919">
    <property type="component" value="Chromosome"/>
</dbReference>
<dbReference type="PRINTS" id="PR00723">
    <property type="entry name" value="SUBTILISIN"/>
</dbReference>
<keyword evidence="9" id="KW-1185">Reference proteome</keyword>
<dbReference type="PANTHER" id="PTHR43399:SF4">
    <property type="entry name" value="CELL WALL-ASSOCIATED PROTEASE"/>
    <property type="match status" value="1"/>
</dbReference>
<organism evidence="8 9">
    <name type="scientific">Aureispira anguillae</name>
    <dbReference type="NCBI Taxonomy" id="2864201"/>
    <lineage>
        <taxon>Bacteria</taxon>
        <taxon>Pseudomonadati</taxon>
        <taxon>Bacteroidota</taxon>
        <taxon>Saprospiria</taxon>
        <taxon>Saprospirales</taxon>
        <taxon>Saprospiraceae</taxon>
        <taxon>Aureispira</taxon>
    </lineage>
</organism>
<dbReference type="GO" id="GO:0006508">
    <property type="term" value="P:proteolysis"/>
    <property type="evidence" value="ECO:0007669"/>
    <property type="project" value="UniProtKB-KW"/>
</dbReference>
<evidence type="ECO:0000313" key="9">
    <source>
        <dbReference type="Proteomes" id="UP001060919"/>
    </source>
</evidence>
<dbReference type="NCBIfam" id="TIGR04183">
    <property type="entry name" value="Por_Secre_tail"/>
    <property type="match status" value="1"/>
</dbReference>
<feature type="domain" description="Peptidase S8/S53" evidence="6">
    <location>
        <begin position="133"/>
        <end position="406"/>
    </location>
</feature>
<feature type="active site" description="Charge relay system" evidence="5">
    <location>
        <position position="142"/>
    </location>
</feature>
<evidence type="ECO:0000259" key="7">
    <source>
        <dbReference type="Pfam" id="PF18962"/>
    </source>
</evidence>
<dbReference type="InterPro" id="IPR051048">
    <property type="entry name" value="Peptidase_S8/S53_subtilisin"/>
</dbReference>
<evidence type="ECO:0000256" key="3">
    <source>
        <dbReference type="ARBA" id="ARBA00022801"/>
    </source>
</evidence>
<feature type="domain" description="Secretion system C-terminal sorting" evidence="7">
    <location>
        <begin position="456"/>
        <end position="532"/>
    </location>
</feature>
<evidence type="ECO:0000313" key="8">
    <source>
        <dbReference type="EMBL" id="BDS13394.1"/>
    </source>
</evidence>
<evidence type="ECO:0000256" key="5">
    <source>
        <dbReference type="PROSITE-ProRule" id="PRU01240"/>
    </source>
</evidence>
<protein>
    <submittedName>
        <fullName evidence="8">S8 family peptidase</fullName>
    </submittedName>
</protein>
<comment type="similarity">
    <text evidence="1 5">Belongs to the peptidase S8 family.</text>
</comment>
<dbReference type="SUPFAM" id="SSF52743">
    <property type="entry name" value="Subtilisin-like"/>
    <property type="match status" value="1"/>
</dbReference>
<evidence type="ECO:0000256" key="1">
    <source>
        <dbReference type="ARBA" id="ARBA00011073"/>
    </source>
</evidence>
<dbReference type="Gene3D" id="3.40.50.200">
    <property type="entry name" value="Peptidase S8/S53 domain"/>
    <property type="match status" value="1"/>
</dbReference>
<feature type="active site" description="Charge relay system" evidence="5">
    <location>
        <position position="199"/>
    </location>
</feature>
<evidence type="ECO:0000259" key="6">
    <source>
        <dbReference type="Pfam" id="PF00082"/>
    </source>
</evidence>
<dbReference type="PROSITE" id="PS00138">
    <property type="entry name" value="SUBTILASE_SER"/>
    <property type="match status" value="1"/>
</dbReference>
<reference evidence="8" key="1">
    <citation type="submission" date="2022-09" db="EMBL/GenBank/DDBJ databases">
        <title>Aureispira anguillicida sp. nov., isolated from Leptocephalus of Japanese eel Anguilla japonica.</title>
        <authorList>
            <person name="Yuasa K."/>
            <person name="Mekata T."/>
            <person name="Ikunari K."/>
        </authorList>
    </citation>
    <scope>NUCLEOTIDE SEQUENCE</scope>
    <source>
        <strain evidence="8">EL160426</strain>
    </source>
</reference>
<keyword evidence="3 5" id="KW-0378">Hydrolase</keyword>
<feature type="active site" description="Charge relay system" evidence="5">
    <location>
        <position position="373"/>
    </location>
</feature>
<gene>
    <name evidence="8" type="ORF">AsAng_0041310</name>
</gene>
<proteinExistence type="inferred from homology"/>
<dbReference type="RefSeq" id="WP_264788672.1">
    <property type="nucleotide sequence ID" value="NZ_AP026867.1"/>
</dbReference>